<sequence>MPPRLNKRQQRELEELEALGGPSKSTGSESTDDETPTVKNKGVFAAVSLFAPEDDENEGSDSAGPSKRSKKSKKKKKKPVGAKPQNDSEVKTPFSEPTPQPEPESQTIPKAEQTESLTASERKALKKAKQKEKKAKGDDLDKALAELAIQLPPQQTFAQTTVKGQSLADLLGVSLQHLDAEAELRKFFGSRVVQATKTKTSSPTRRNAGALKSNLTRPQPTWWSASQREGLSIRPLAPTEVEEKCKRRSWDVANEKWWTVEYSKKYKSMTKAFMQTVLSGDPQGFYELLRKLPWHADTLLQLSEVYRHREEHSQAVDFIDRALFTYERSFIGAFNFTSGLNRLDFDRVENRPFFLALHRQVVDLQRRGCIRTAFEFARLLYALEPWTDPHGSLLHLDQLAIKANMSQWLVDLYHVFTNRENANKDSRLDASLLPGWRYSYALALHILEKSDDHTTSTAALTNAVNDFPSMVPLLADKLEINLPASVRGHPECKIELDARSMSKFDGILHLLSHLYAQRSFPVWKDHTTWFSETVTATFTSLPTPTTSLSSTPRRKAFFTLVNSSEDIQWSFYRHVFVLEANFRRLLAFIPPEVLKEKTLSCDPLPPKHAVTAYDERFFEGVEDLFAYRPRTRRERELDRRRLAQMIPDAGFRQQLEGFFEAQGLEQRFPGGIVQFAQAMAQLPPQELEDLMLNGMLAQDGGIGGAAMPGEDMLEGMGEGLEPELPLGGDDAIGARVREAEEENRANREDGDDGEGDEEDEEDEDEEEIAPMPRMIRNLLGRLWGRARPAEEESSSEDEDDENPADLNTVD</sequence>
<feature type="compositionally biased region" description="Basic residues" evidence="1">
    <location>
        <begin position="67"/>
        <end position="80"/>
    </location>
</feature>
<feature type="region of interest" description="Disordered" evidence="1">
    <location>
        <begin position="705"/>
        <end position="774"/>
    </location>
</feature>
<gene>
    <name evidence="2" type="ORF">D9756_001067</name>
</gene>
<dbReference type="AlphaFoldDB" id="A0A8H5GFS1"/>
<feature type="region of interest" description="Disordered" evidence="1">
    <location>
        <begin position="198"/>
        <end position="219"/>
    </location>
</feature>
<organism evidence="2 3">
    <name type="scientific">Leucocoprinus leucothites</name>
    <dbReference type="NCBI Taxonomy" id="201217"/>
    <lineage>
        <taxon>Eukaryota</taxon>
        <taxon>Fungi</taxon>
        <taxon>Dikarya</taxon>
        <taxon>Basidiomycota</taxon>
        <taxon>Agaricomycotina</taxon>
        <taxon>Agaricomycetes</taxon>
        <taxon>Agaricomycetidae</taxon>
        <taxon>Agaricales</taxon>
        <taxon>Agaricineae</taxon>
        <taxon>Agaricaceae</taxon>
        <taxon>Leucocoprinus</taxon>
    </lineage>
</organism>
<keyword evidence="3" id="KW-1185">Reference proteome</keyword>
<dbReference type="PANTHER" id="PTHR22684:SF0">
    <property type="entry name" value="RIBOSOME QUALITY CONTROL COMPLEX SUBUNIT TCF25"/>
    <property type="match status" value="1"/>
</dbReference>
<evidence type="ECO:0000313" key="3">
    <source>
        <dbReference type="Proteomes" id="UP000559027"/>
    </source>
</evidence>
<proteinExistence type="predicted"/>
<protein>
    <recommendedName>
        <fullName evidence="4">DUF654-domain-containing protein</fullName>
    </recommendedName>
</protein>
<accession>A0A8H5GFS1</accession>
<evidence type="ECO:0000256" key="1">
    <source>
        <dbReference type="SAM" id="MobiDB-lite"/>
    </source>
</evidence>
<evidence type="ECO:0008006" key="4">
    <source>
        <dbReference type="Google" id="ProtNLM"/>
    </source>
</evidence>
<feature type="compositionally biased region" description="Basic and acidic residues" evidence="1">
    <location>
        <begin position="735"/>
        <end position="748"/>
    </location>
</feature>
<dbReference type="GO" id="GO:0072344">
    <property type="term" value="P:rescue of stalled ribosome"/>
    <property type="evidence" value="ECO:0007669"/>
    <property type="project" value="TreeGrafter"/>
</dbReference>
<dbReference type="Proteomes" id="UP000559027">
    <property type="component" value="Unassembled WGS sequence"/>
</dbReference>
<feature type="compositionally biased region" description="Acidic residues" evidence="1">
    <location>
        <begin position="791"/>
        <end position="803"/>
    </location>
</feature>
<name>A0A8H5GFS1_9AGAR</name>
<feature type="region of interest" description="Disordered" evidence="1">
    <location>
        <begin position="786"/>
        <end position="810"/>
    </location>
</feature>
<reference evidence="2 3" key="1">
    <citation type="journal article" date="2020" name="ISME J.">
        <title>Uncovering the hidden diversity of litter-decomposition mechanisms in mushroom-forming fungi.</title>
        <authorList>
            <person name="Floudas D."/>
            <person name="Bentzer J."/>
            <person name="Ahren D."/>
            <person name="Johansson T."/>
            <person name="Persson P."/>
            <person name="Tunlid A."/>
        </authorList>
    </citation>
    <scope>NUCLEOTIDE SEQUENCE [LARGE SCALE GENOMIC DNA]</scope>
    <source>
        <strain evidence="2 3">CBS 146.42</strain>
    </source>
</reference>
<feature type="compositionally biased region" description="Acidic residues" evidence="1">
    <location>
        <begin position="749"/>
        <end position="768"/>
    </location>
</feature>
<feature type="region of interest" description="Disordered" evidence="1">
    <location>
        <begin position="1"/>
        <end position="138"/>
    </location>
</feature>
<dbReference type="EMBL" id="JAACJO010000001">
    <property type="protein sequence ID" value="KAF5364015.1"/>
    <property type="molecule type" value="Genomic_DNA"/>
</dbReference>
<evidence type="ECO:0000313" key="2">
    <source>
        <dbReference type="EMBL" id="KAF5364015.1"/>
    </source>
</evidence>
<dbReference type="Pfam" id="PF04910">
    <property type="entry name" value="Tcf25"/>
    <property type="match status" value="1"/>
</dbReference>
<feature type="compositionally biased region" description="Basic residues" evidence="1">
    <location>
        <begin position="124"/>
        <end position="134"/>
    </location>
</feature>
<dbReference type="GO" id="GO:1990112">
    <property type="term" value="C:RQC complex"/>
    <property type="evidence" value="ECO:0007669"/>
    <property type="project" value="TreeGrafter"/>
</dbReference>
<comment type="caution">
    <text evidence="2">The sequence shown here is derived from an EMBL/GenBank/DDBJ whole genome shotgun (WGS) entry which is preliminary data.</text>
</comment>
<dbReference type="GO" id="GO:1990116">
    <property type="term" value="P:ribosome-associated ubiquitin-dependent protein catabolic process"/>
    <property type="evidence" value="ECO:0007669"/>
    <property type="project" value="TreeGrafter"/>
</dbReference>
<dbReference type="OrthoDB" id="205993at2759"/>
<dbReference type="InterPro" id="IPR006994">
    <property type="entry name" value="TCF25/Rqc1"/>
</dbReference>
<dbReference type="PANTHER" id="PTHR22684">
    <property type="entry name" value="NULP1-RELATED"/>
    <property type="match status" value="1"/>
</dbReference>